<evidence type="ECO:0000256" key="2">
    <source>
        <dbReference type="ARBA" id="ARBA00004413"/>
    </source>
</evidence>
<dbReference type="Proteomes" id="UP001652642">
    <property type="component" value="Chromosome 4"/>
</dbReference>
<evidence type="ECO:0000256" key="12">
    <source>
        <dbReference type="ARBA" id="ARBA00023054"/>
    </source>
</evidence>
<evidence type="ECO:0000256" key="19">
    <source>
        <dbReference type="PROSITE-ProRule" id="PRU01077"/>
    </source>
</evidence>
<feature type="region of interest" description="Disordered" evidence="21">
    <location>
        <begin position="422"/>
        <end position="485"/>
    </location>
</feature>
<reference evidence="26" key="1">
    <citation type="submission" date="2025-08" db="UniProtKB">
        <authorList>
            <consortium name="RefSeq"/>
        </authorList>
    </citation>
    <scope>IDENTIFICATION</scope>
</reference>
<dbReference type="InterPro" id="IPR001452">
    <property type="entry name" value="SH3_domain"/>
</dbReference>
<evidence type="ECO:0000256" key="16">
    <source>
        <dbReference type="ARBA" id="ARBA00023329"/>
    </source>
</evidence>
<keyword evidence="15" id="KW-0206">Cytoskeleton</keyword>
<evidence type="ECO:0000256" key="20">
    <source>
        <dbReference type="SAM" id="Coils"/>
    </source>
</evidence>
<dbReference type="PANTHER" id="PTHR15735:SF14">
    <property type="entry name" value="FORMIN-BINDING PROTEIN 1-LIKE"/>
    <property type="match status" value="1"/>
</dbReference>
<feature type="coiled-coil region" evidence="20">
    <location>
        <begin position="346"/>
        <end position="380"/>
    </location>
</feature>
<dbReference type="InterPro" id="IPR035493">
    <property type="entry name" value="FNBP1L_SH3"/>
</dbReference>
<dbReference type="InterPro" id="IPR035494">
    <property type="entry name" value="FNBP1L_F-BAR"/>
</dbReference>
<dbReference type="Pfam" id="PF00611">
    <property type="entry name" value="FCH"/>
    <property type="match status" value="1"/>
</dbReference>
<evidence type="ECO:0000256" key="9">
    <source>
        <dbReference type="ARBA" id="ARBA00022490"/>
    </source>
</evidence>
<evidence type="ECO:0000313" key="25">
    <source>
        <dbReference type="Proteomes" id="UP001652642"/>
    </source>
</evidence>
<dbReference type="InterPro" id="IPR036028">
    <property type="entry name" value="SH3-like_dom_sf"/>
</dbReference>
<evidence type="ECO:0000256" key="4">
    <source>
        <dbReference type="ARBA" id="ARBA00004544"/>
    </source>
</evidence>
<dbReference type="Gene3D" id="6.10.140.470">
    <property type="match status" value="1"/>
</dbReference>
<evidence type="ECO:0000256" key="6">
    <source>
        <dbReference type="ARBA" id="ARBA00019975"/>
    </source>
</evidence>
<dbReference type="Gene3D" id="2.30.30.40">
    <property type="entry name" value="SH3 Domains"/>
    <property type="match status" value="1"/>
</dbReference>
<evidence type="ECO:0000256" key="11">
    <source>
        <dbReference type="ARBA" id="ARBA00023006"/>
    </source>
</evidence>
<dbReference type="InterPro" id="IPR011072">
    <property type="entry name" value="HR1_rho-bd"/>
</dbReference>
<keyword evidence="12 19" id="KW-0175">Coiled coil</keyword>
<evidence type="ECO:0000256" key="10">
    <source>
        <dbReference type="ARBA" id="ARBA00022583"/>
    </source>
</evidence>
<dbReference type="InterPro" id="IPR027267">
    <property type="entry name" value="AH/BAR_dom_sf"/>
</dbReference>
<dbReference type="CDD" id="cd07675">
    <property type="entry name" value="F-BAR_FNBP1L"/>
    <property type="match status" value="1"/>
</dbReference>
<dbReference type="SMART" id="SM00326">
    <property type="entry name" value="SH3"/>
    <property type="match status" value="1"/>
</dbReference>
<keyword evidence="9" id="KW-0963">Cytoplasm</keyword>
<feature type="domain" description="REM-1" evidence="24">
    <location>
        <begin position="339"/>
        <end position="416"/>
    </location>
</feature>
<dbReference type="SUPFAM" id="SSF103657">
    <property type="entry name" value="BAR/IMD domain-like"/>
    <property type="match status" value="1"/>
</dbReference>
<feature type="domain" description="SH3" evidence="22">
    <location>
        <begin position="480"/>
        <end position="541"/>
    </location>
</feature>
<dbReference type="Pfam" id="PF00018">
    <property type="entry name" value="SH3_1"/>
    <property type="match status" value="1"/>
</dbReference>
<organism evidence="25 26">
    <name type="scientific">Pogona vitticeps</name>
    <name type="common">central bearded dragon</name>
    <dbReference type="NCBI Taxonomy" id="103695"/>
    <lineage>
        <taxon>Eukaryota</taxon>
        <taxon>Metazoa</taxon>
        <taxon>Chordata</taxon>
        <taxon>Craniata</taxon>
        <taxon>Vertebrata</taxon>
        <taxon>Euteleostomi</taxon>
        <taxon>Lepidosauria</taxon>
        <taxon>Squamata</taxon>
        <taxon>Bifurcata</taxon>
        <taxon>Unidentata</taxon>
        <taxon>Episquamata</taxon>
        <taxon>Toxicofera</taxon>
        <taxon>Iguania</taxon>
        <taxon>Acrodonta</taxon>
        <taxon>Agamidae</taxon>
        <taxon>Amphibolurinae</taxon>
        <taxon>Pogona</taxon>
    </lineage>
</organism>
<evidence type="ECO:0000259" key="23">
    <source>
        <dbReference type="PROSITE" id="PS51741"/>
    </source>
</evidence>
<dbReference type="PROSITE" id="PS51860">
    <property type="entry name" value="REM_1"/>
    <property type="match status" value="1"/>
</dbReference>
<protein>
    <recommendedName>
        <fullName evidence="6">Formin-binding protein 1-like</fullName>
    </recommendedName>
    <alternativeName>
        <fullName evidence="17">Transducer of Cdc42-dependent actin assembly protein 1</fullName>
    </alternativeName>
</protein>
<feature type="coiled-coil region" evidence="20">
    <location>
        <begin position="130"/>
        <end position="174"/>
    </location>
</feature>
<keyword evidence="11" id="KW-0072">Autophagy</keyword>
<feature type="domain" description="F-BAR" evidence="23">
    <location>
        <begin position="1"/>
        <end position="263"/>
    </location>
</feature>
<feature type="compositionally biased region" description="Basic and acidic residues" evidence="21">
    <location>
        <begin position="422"/>
        <end position="432"/>
    </location>
</feature>
<dbReference type="InterPro" id="IPR057871">
    <property type="entry name" value="HR1_CIP4_FNBP1L"/>
</dbReference>
<dbReference type="InterPro" id="IPR031160">
    <property type="entry name" value="F_BAR_dom"/>
</dbReference>
<dbReference type="CDD" id="cd11628">
    <property type="entry name" value="HR1_CIP4_FNBP1L"/>
    <property type="match status" value="1"/>
</dbReference>
<accession>A0ABM5G8V9</accession>
<dbReference type="SUPFAM" id="SSF50044">
    <property type="entry name" value="SH3-domain"/>
    <property type="match status" value="1"/>
</dbReference>
<dbReference type="PROSITE" id="PS50002">
    <property type="entry name" value="SH3"/>
    <property type="match status" value="1"/>
</dbReference>
<dbReference type="PANTHER" id="PTHR15735">
    <property type="entry name" value="FCH AND DOUBLE SH3 DOMAINS PROTEIN"/>
    <property type="match status" value="1"/>
</dbReference>
<gene>
    <name evidence="26" type="primary">FNBP1L</name>
</gene>
<evidence type="ECO:0000256" key="5">
    <source>
        <dbReference type="ARBA" id="ARBA00009426"/>
    </source>
</evidence>
<evidence type="ECO:0000256" key="13">
    <source>
        <dbReference type="ARBA" id="ARBA00023121"/>
    </source>
</evidence>
<keyword evidence="7 18" id="KW-0728">SH3 domain</keyword>
<evidence type="ECO:0000256" key="17">
    <source>
        <dbReference type="ARBA" id="ARBA00032854"/>
    </source>
</evidence>
<dbReference type="InterPro" id="IPR057870">
    <property type="entry name" value="HR1_TOCA"/>
</dbReference>
<evidence type="ECO:0000259" key="24">
    <source>
        <dbReference type="PROSITE" id="PS51860"/>
    </source>
</evidence>
<dbReference type="InterPro" id="IPR001060">
    <property type="entry name" value="FCH_dom"/>
</dbReference>
<keyword evidence="16" id="KW-0968">Cytoplasmic vesicle</keyword>
<evidence type="ECO:0000259" key="22">
    <source>
        <dbReference type="PROSITE" id="PS50002"/>
    </source>
</evidence>
<dbReference type="Pfam" id="PF25610">
    <property type="entry name" value="HR1_TOCA"/>
    <property type="match status" value="1"/>
</dbReference>
<evidence type="ECO:0000256" key="18">
    <source>
        <dbReference type="PROSITE-ProRule" id="PRU00192"/>
    </source>
</evidence>
<evidence type="ECO:0000256" key="21">
    <source>
        <dbReference type="SAM" id="MobiDB-lite"/>
    </source>
</evidence>
<evidence type="ECO:0000256" key="7">
    <source>
        <dbReference type="ARBA" id="ARBA00022443"/>
    </source>
</evidence>
<keyword evidence="14" id="KW-0472">Membrane</keyword>
<keyword evidence="8" id="KW-1003">Cell membrane</keyword>
<sequence>MSWGAELWDQFDNLDKHTQWGIDFLEKYAKFVKERIEIEQNYAKQLRNLVKKYCPKRSSKDEEPRFTSCIAFYNILNELNDYAGQREVVAEELAHRVYGELMRYSHDLKTERKMHLQEGRKAQQYLDMCWKQMDNSKKKFERECREAEKAQQCYERLDNDTNATKADVEKAKQQLNLRTHMADENKNEYAAQLQNFNGEQHKHFYIVIPQIYKHLQEMDERRTIKLSECYKGFADSERKVIPIISKCLEGMIAAAKSVDECRDSQIVIDSFKSGFEPPGDFPFEDYSQHIYRTVSDGTISTPKQEGMKIDAKTTVGKAKGKLWLFGKKPKGPAQEDFSHLPPEQRRKKLQQRIDELNRELQKETDQKDALIKMKDVYEKNPQMGDPSSLQPKLAETMSNMDRLRMEIHKNEAWLSEVEGKVAARGDRRHSSDINHLVTQGRESPEGSYTDDANQEVRSPPQQHGPHNEFDDEFEDDDPLPAIGHCKAIYPFDGPNEGTLAMKEGEVLYIIEEDKGDGWTRARRQNGEEGYVPTSYIDVTLEKNSKGAVTYI</sequence>
<keyword evidence="13" id="KW-0446">Lipid-binding</keyword>
<evidence type="ECO:0000256" key="8">
    <source>
        <dbReference type="ARBA" id="ARBA00022475"/>
    </source>
</evidence>
<evidence type="ECO:0000256" key="15">
    <source>
        <dbReference type="ARBA" id="ARBA00023212"/>
    </source>
</evidence>
<feature type="compositionally biased region" description="Acidic residues" evidence="21">
    <location>
        <begin position="469"/>
        <end position="478"/>
    </location>
</feature>
<proteinExistence type="inferred from homology"/>
<keyword evidence="25" id="KW-1185">Reference proteome</keyword>
<dbReference type="SMART" id="SM00055">
    <property type="entry name" value="FCH"/>
    <property type="match status" value="1"/>
</dbReference>
<dbReference type="Gene3D" id="1.20.1270.60">
    <property type="entry name" value="Arfaptin homology (AH) domain/BAR domain"/>
    <property type="match status" value="1"/>
</dbReference>
<evidence type="ECO:0000256" key="14">
    <source>
        <dbReference type="ARBA" id="ARBA00023136"/>
    </source>
</evidence>
<dbReference type="CDD" id="cd12072">
    <property type="entry name" value="SH3_FNBP1L"/>
    <property type="match status" value="1"/>
</dbReference>
<dbReference type="GeneID" id="110076500"/>
<keyword evidence="10" id="KW-0254">Endocytosis</keyword>
<comment type="subcellular location">
    <subcellularLocation>
        <location evidence="2">Cell membrane</location>
        <topology evidence="2">Peripheral membrane protein</topology>
        <orientation evidence="2">Cytoplasmic side</orientation>
    </subcellularLocation>
    <subcellularLocation>
        <location evidence="4">Cytoplasm</location>
        <location evidence="4">Cell cortex</location>
    </subcellularLocation>
    <subcellularLocation>
        <location evidence="1">Cytoplasm</location>
        <location evidence="1">Cytoskeleton</location>
    </subcellularLocation>
    <subcellularLocation>
        <location evidence="3">Cytoplasmic vesicle</location>
    </subcellularLocation>
</comment>
<evidence type="ECO:0000256" key="1">
    <source>
        <dbReference type="ARBA" id="ARBA00004245"/>
    </source>
</evidence>
<evidence type="ECO:0000256" key="3">
    <source>
        <dbReference type="ARBA" id="ARBA00004541"/>
    </source>
</evidence>
<name>A0ABM5G8V9_9SAUR</name>
<comment type="similarity">
    <text evidence="5">Belongs to the FNBP1 family.</text>
</comment>
<dbReference type="RefSeq" id="XP_072854085.1">
    <property type="nucleotide sequence ID" value="XM_072997984.1"/>
</dbReference>
<evidence type="ECO:0000313" key="26">
    <source>
        <dbReference type="RefSeq" id="XP_072854085.1"/>
    </source>
</evidence>
<dbReference type="PROSITE" id="PS51741">
    <property type="entry name" value="F_BAR"/>
    <property type="match status" value="1"/>
</dbReference>